<reference evidence="2" key="1">
    <citation type="journal article" date="2019" name="Int. J. Syst. Evol. Microbiol.">
        <title>The Global Catalogue of Microorganisms (GCM) 10K type strain sequencing project: providing services to taxonomists for standard genome sequencing and annotation.</title>
        <authorList>
            <consortium name="The Broad Institute Genomics Platform"/>
            <consortium name="The Broad Institute Genome Sequencing Center for Infectious Disease"/>
            <person name="Wu L."/>
            <person name="Ma J."/>
        </authorList>
    </citation>
    <scope>NUCLEOTIDE SEQUENCE [LARGE SCALE GENOMIC DNA]</scope>
    <source>
        <strain evidence="2">JCM 18198</strain>
    </source>
</reference>
<accession>A0ABP9A369</accession>
<name>A0ABP9A369_9FLAO</name>
<sequence>MLIGINFSPSDITIYVINLIYLQNALIYDILDSLNSNTLTYLHDLSTKKSYSLVNKLYYY</sequence>
<evidence type="ECO:0000313" key="1">
    <source>
        <dbReference type="EMBL" id="GAA4773144.1"/>
    </source>
</evidence>
<dbReference type="EMBL" id="BAABIP010000020">
    <property type="protein sequence ID" value="GAA4773144.1"/>
    <property type="molecule type" value="Genomic_DNA"/>
</dbReference>
<proteinExistence type="predicted"/>
<keyword evidence="2" id="KW-1185">Reference proteome</keyword>
<gene>
    <name evidence="1" type="ORF">GCM10023230_24540</name>
</gene>
<protein>
    <submittedName>
        <fullName evidence="1">Uncharacterized protein</fullName>
    </submittedName>
</protein>
<dbReference type="Proteomes" id="UP001500141">
    <property type="component" value="Unassembled WGS sequence"/>
</dbReference>
<comment type="caution">
    <text evidence="1">The sequence shown here is derived from an EMBL/GenBank/DDBJ whole genome shotgun (WGS) entry which is preliminary data.</text>
</comment>
<evidence type="ECO:0000313" key="2">
    <source>
        <dbReference type="Proteomes" id="UP001500141"/>
    </source>
</evidence>
<organism evidence="1 2">
    <name type="scientific">Flavobacterium hankyongi</name>
    <dbReference type="NCBI Taxonomy" id="1176532"/>
    <lineage>
        <taxon>Bacteria</taxon>
        <taxon>Pseudomonadati</taxon>
        <taxon>Bacteroidota</taxon>
        <taxon>Flavobacteriia</taxon>
        <taxon>Flavobacteriales</taxon>
        <taxon>Flavobacteriaceae</taxon>
        <taxon>Flavobacterium</taxon>
    </lineage>
</organism>